<dbReference type="NCBIfam" id="TIGR01683">
    <property type="entry name" value="thiS"/>
    <property type="match status" value="1"/>
</dbReference>
<protein>
    <submittedName>
        <fullName evidence="1">Sulfur carrier protein ThiS</fullName>
    </submittedName>
</protein>
<organism evidence="1 2">
    <name type="scientific">Anaerosacchariphilus polymeriproducens</name>
    <dbReference type="NCBI Taxonomy" id="1812858"/>
    <lineage>
        <taxon>Bacteria</taxon>
        <taxon>Bacillati</taxon>
        <taxon>Bacillota</taxon>
        <taxon>Clostridia</taxon>
        <taxon>Lachnospirales</taxon>
        <taxon>Lachnospiraceae</taxon>
        <taxon>Anaerosacchariphilus</taxon>
    </lineage>
</organism>
<dbReference type="OrthoDB" id="9798559at2"/>
<keyword evidence="2" id="KW-1185">Reference proteome</keyword>
<dbReference type="PANTHER" id="PTHR34472:SF1">
    <property type="entry name" value="SULFUR CARRIER PROTEIN THIS"/>
    <property type="match status" value="1"/>
</dbReference>
<dbReference type="EMBL" id="QRCT01000049">
    <property type="protein sequence ID" value="RDU22629.1"/>
    <property type="molecule type" value="Genomic_DNA"/>
</dbReference>
<gene>
    <name evidence="1" type="primary">thiS</name>
    <name evidence="1" type="ORF">DWV06_15265</name>
</gene>
<dbReference type="Proteomes" id="UP000255036">
    <property type="component" value="Unassembled WGS sequence"/>
</dbReference>
<comment type="caution">
    <text evidence="1">The sequence shown here is derived from an EMBL/GenBank/DDBJ whole genome shotgun (WGS) entry which is preliminary data.</text>
</comment>
<name>A0A371ASV5_9FIRM</name>
<dbReference type="InterPro" id="IPR012675">
    <property type="entry name" value="Beta-grasp_dom_sf"/>
</dbReference>
<accession>A0A371ASV5</accession>
<dbReference type="PANTHER" id="PTHR34472">
    <property type="entry name" value="SULFUR CARRIER PROTEIN THIS"/>
    <property type="match status" value="1"/>
</dbReference>
<dbReference type="InterPro" id="IPR003749">
    <property type="entry name" value="ThiS/MoaD-like"/>
</dbReference>
<dbReference type="Pfam" id="PF02597">
    <property type="entry name" value="ThiS"/>
    <property type="match status" value="1"/>
</dbReference>
<dbReference type="InterPro" id="IPR010035">
    <property type="entry name" value="Thi_S"/>
</dbReference>
<dbReference type="Gene3D" id="3.10.20.30">
    <property type="match status" value="1"/>
</dbReference>
<evidence type="ECO:0000313" key="2">
    <source>
        <dbReference type="Proteomes" id="UP000255036"/>
    </source>
</evidence>
<evidence type="ECO:0000313" key="1">
    <source>
        <dbReference type="EMBL" id="RDU22629.1"/>
    </source>
</evidence>
<dbReference type="RefSeq" id="WP_115483039.1">
    <property type="nucleotide sequence ID" value="NZ_QRCT01000049.1"/>
</dbReference>
<dbReference type="SUPFAM" id="SSF54285">
    <property type="entry name" value="MoaD/ThiS"/>
    <property type="match status" value="1"/>
</dbReference>
<dbReference type="InterPro" id="IPR016155">
    <property type="entry name" value="Mopterin_synth/thiamin_S_b"/>
</dbReference>
<dbReference type="AlphaFoldDB" id="A0A371ASV5"/>
<reference evidence="1 2" key="1">
    <citation type="submission" date="2018-07" db="EMBL/GenBank/DDBJ databases">
        <title>Anaerosacharophilus polymeroproducens gen. nov. sp. nov., an anaerobic bacterium isolated from salt field.</title>
        <authorList>
            <person name="Kim W."/>
            <person name="Yang S.-H."/>
            <person name="Oh J."/>
            <person name="Lee J.-H."/>
            <person name="Kwon K.K."/>
        </authorList>
    </citation>
    <scope>NUCLEOTIDE SEQUENCE [LARGE SCALE GENOMIC DNA]</scope>
    <source>
        <strain evidence="1 2">MCWD5</strain>
    </source>
</reference>
<sequence length="64" mass="7157">MKVNGSEILLKDSVNLQEFLEKHQYDTTKIAVEKNSEIIPKANYKEVMLSDTDVLEIVSFVGGG</sequence>
<proteinExistence type="predicted"/>
<dbReference type="CDD" id="cd00565">
    <property type="entry name" value="Ubl_ThiS"/>
    <property type="match status" value="1"/>
</dbReference>